<evidence type="ECO:0000313" key="5">
    <source>
        <dbReference type="Proteomes" id="UP000634136"/>
    </source>
</evidence>
<comment type="caution">
    <text evidence="4">The sequence shown here is derived from an EMBL/GenBank/DDBJ whole genome shotgun (WGS) entry which is preliminary data.</text>
</comment>
<accession>A0A834TIT8</accession>
<keyword evidence="1" id="KW-0732">Signal</keyword>
<proteinExistence type="predicted"/>
<dbReference type="GO" id="GO:0003676">
    <property type="term" value="F:nucleic acid binding"/>
    <property type="evidence" value="ECO:0007669"/>
    <property type="project" value="InterPro"/>
</dbReference>
<dbReference type="EMBL" id="JAAIUW010000007">
    <property type="protein sequence ID" value="KAF7822893.1"/>
    <property type="molecule type" value="Genomic_DNA"/>
</dbReference>
<dbReference type="SUPFAM" id="SSF56219">
    <property type="entry name" value="DNase I-like"/>
    <property type="match status" value="1"/>
</dbReference>
<evidence type="ECO:0000259" key="2">
    <source>
        <dbReference type="Pfam" id="PF13456"/>
    </source>
</evidence>
<dbReference type="InterPro" id="IPR002156">
    <property type="entry name" value="RNaseH_domain"/>
</dbReference>
<name>A0A834TIT8_9FABA</name>
<dbReference type="PANTHER" id="PTHR47723">
    <property type="entry name" value="OS05G0353850 PROTEIN"/>
    <property type="match status" value="1"/>
</dbReference>
<dbReference type="Gene3D" id="3.60.10.10">
    <property type="entry name" value="Endonuclease/exonuclease/phosphatase"/>
    <property type="match status" value="1"/>
</dbReference>
<dbReference type="InterPro" id="IPR026960">
    <property type="entry name" value="RVT-Znf"/>
</dbReference>
<dbReference type="AlphaFoldDB" id="A0A834TIT8"/>
<dbReference type="InterPro" id="IPR044730">
    <property type="entry name" value="RNase_H-like_dom_plant"/>
</dbReference>
<dbReference type="Pfam" id="PF13456">
    <property type="entry name" value="RVT_3"/>
    <property type="match status" value="1"/>
</dbReference>
<feature type="domain" description="RNase H type-1" evidence="2">
    <location>
        <begin position="780"/>
        <end position="900"/>
    </location>
</feature>
<organism evidence="4 5">
    <name type="scientific">Senna tora</name>
    <dbReference type="NCBI Taxonomy" id="362788"/>
    <lineage>
        <taxon>Eukaryota</taxon>
        <taxon>Viridiplantae</taxon>
        <taxon>Streptophyta</taxon>
        <taxon>Embryophyta</taxon>
        <taxon>Tracheophyta</taxon>
        <taxon>Spermatophyta</taxon>
        <taxon>Magnoliopsida</taxon>
        <taxon>eudicotyledons</taxon>
        <taxon>Gunneridae</taxon>
        <taxon>Pentapetalae</taxon>
        <taxon>rosids</taxon>
        <taxon>fabids</taxon>
        <taxon>Fabales</taxon>
        <taxon>Fabaceae</taxon>
        <taxon>Caesalpinioideae</taxon>
        <taxon>Cassia clade</taxon>
        <taxon>Senna</taxon>
    </lineage>
</organism>
<dbReference type="InterPro" id="IPR012337">
    <property type="entry name" value="RNaseH-like_sf"/>
</dbReference>
<dbReference type="GO" id="GO:0004523">
    <property type="term" value="F:RNA-DNA hybrid ribonuclease activity"/>
    <property type="evidence" value="ECO:0007669"/>
    <property type="project" value="InterPro"/>
</dbReference>
<evidence type="ECO:0000259" key="3">
    <source>
        <dbReference type="Pfam" id="PF13966"/>
    </source>
</evidence>
<dbReference type="Gene3D" id="3.30.420.10">
    <property type="entry name" value="Ribonuclease H-like superfamily/Ribonuclease H"/>
    <property type="match status" value="1"/>
</dbReference>
<dbReference type="InterPro" id="IPR036397">
    <property type="entry name" value="RNaseH_sf"/>
</dbReference>
<dbReference type="InterPro" id="IPR036691">
    <property type="entry name" value="Endo/exonu/phosph_ase_sf"/>
</dbReference>
<keyword evidence="5" id="KW-1185">Reference proteome</keyword>
<feature type="signal peptide" evidence="1">
    <location>
        <begin position="1"/>
        <end position="23"/>
    </location>
</feature>
<feature type="domain" description="Reverse transcriptase zinc-binding" evidence="3">
    <location>
        <begin position="586"/>
        <end position="670"/>
    </location>
</feature>
<evidence type="ECO:0000256" key="1">
    <source>
        <dbReference type="SAM" id="SignalP"/>
    </source>
</evidence>
<dbReference type="PANTHER" id="PTHR47723:SF19">
    <property type="entry name" value="POLYNUCLEOTIDYL TRANSFERASE, RIBONUCLEASE H-LIKE SUPERFAMILY PROTEIN"/>
    <property type="match status" value="1"/>
</dbReference>
<dbReference type="InterPro" id="IPR053151">
    <property type="entry name" value="RNase_H-like"/>
</dbReference>
<sequence length="937" mass="108388">MINALIVGSFMLTFLMLFQPQLYKDNDCRTGQPEKSCWVDDSSEKVTHESVKVLRPGKHMQLGIFKTHPPNSRFSLFNDSGAEKLLANTKEVLIFKERFSSSTLCFSTADIQELAWCSGQTTEKVIRNMGYPEKELVEARGFSGGIWVVWNHNIKVTCIQKHDQFIQLEIENEDGEKWGDLNEIADETEQRGGSPPNVQRCQNFRDWINDCNLIDMHTAGPFYTWEGPKRPRQEKLYKRLDRILCSTEWRTSLPDATAKCLMKLHSDHHPLLLTTEEQETNPSERPFRFEACWLQHKEFGMFLKDKWEKDAGRSQEIGRYLGADIKHGRQTRRNFKHIIENIGAKLAGWKAKCLSLAGRATLIQSVISSMPYYHMQHSKLPKGITNQIEKIERSFLWGSTTEKRSLHQIKWERTCLPKNGGGLGFRKMESMNKAFIYKLAWNLVSKKNDLCSEILKRKYQIEKHPSAKLSSKPSDSRLWKEVVRVWPDFYKNIVWNAGNGIDIKFWEDIWIQGVPKLSSQMENSNIPINKESTLLDHVDMNGQWMLDNLKGILPEGTIAQIRRSRTPDYKLGPDMPEWLPDQNGRFSVKSAYNSIEGITRGEKTVWDRIWKTKTQERNKYLLWRLGHGKLPTRSRIAAWSNTSSRCPRCNVSRETNVHIIRDCPKSVAIWNAFINPRERAMFFSLPIKDWLCWNLERKTQFSGIPWSNVFSVACHNIWTWRNLLNKSSEGSWPKEPYRIILHQARQMHHALRVSEEKRDSKHIGVEKDWRKPDAPWIKVNTDGAVCSRNGQAGCGGIFRDHKGRWLAGFMANIGHSTVLSAELWGIMYSLREAWERGYRKVELECDSSMAIKGVLETDCSTNMSHPTLFNIKAMLEKEWEVRIKPIPRSMNNCADRLAKMSLSYPSGILSLETMPEWIRKEVEKDMGLASDFVDSGG</sequence>
<dbReference type="SUPFAM" id="SSF53098">
    <property type="entry name" value="Ribonuclease H-like"/>
    <property type="match status" value="1"/>
</dbReference>
<dbReference type="OrthoDB" id="10009287at2759"/>
<feature type="chain" id="PRO_5032586742" evidence="1">
    <location>
        <begin position="24"/>
        <end position="937"/>
    </location>
</feature>
<protein>
    <submittedName>
        <fullName evidence="4">Ribonuclease H</fullName>
    </submittedName>
</protein>
<dbReference type="CDD" id="cd06222">
    <property type="entry name" value="RNase_H_like"/>
    <property type="match status" value="1"/>
</dbReference>
<reference evidence="4" key="1">
    <citation type="submission" date="2020-09" db="EMBL/GenBank/DDBJ databases">
        <title>Genome-Enabled Discovery of Anthraquinone Biosynthesis in Senna tora.</title>
        <authorList>
            <person name="Kang S.-H."/>
            <person name="Pandey R.P."/>
            <person name="Lee C.-M."/>
            <person name="Sim J.-S."/>
            <person name="Jeong J.-T."/>
            <person name="Choi B.-S."/>
            <person name="Jung M."/>
            <person name="Ginzburg D."/>
            <person name="Zhao K."/>
            <person name="Won S.Y."/>
            <person name="Oh T.-J."/>
            <person name="Yu Y."/>
            <person name="Kim N.-H."/>
            <person name="Lee O.R."/>
            <person name="Lee T.-H."/>
            <person name="Bashyal P."/>
            <person name="Kim T.-S."/>
            <person name="Lee W.-H."/>
            <person name="Kawkins C."/>
            <person name="Kim C.-K."/>
            <person name="Kim J.S."/>
            <person name="Ahn B.O."/>
            <person name="Rhee S.Y."/>
            <person name="Sohng J.K."/>
        </authorList>
    </citation>
    <scope>NUCLEOTIDE SEQUENCE</scope>
    <source>
        <tissue evidence="4">Leaf</tissue>
    </source>
</reference>
<dbReference type="Proteomes" id="UP000634136">
    <property type="component" value="Unassembled WGS sequence"/>
</dbReference>
<evidence type="ECO:0000313" key="4">
    <source>
        <dbReference type="EMBL" id="KAF7822893.1"/>
    </source>
</evidence>
<dbReference type="Pfam" id="PF13966">
    <property type="entry name" value="zf-RVT"/>
    <property type="match status" value="1"/>
</dbReference>
<gene>
    <name evidence="4" type="ORF">G2W53_021037</name>
</gene>